<evidence type="ECO:0000313" key="4">
    <source>
        <dbReference type="Proteomes" id="UP000198848"/>
    </source>
</evidence>
<feature type="transmembrane region" description="Helical" evidence="1">
    <location>
        <begin position="6"/>
        <end position="25"/>
    </location>
</feature>
<dbReference type="EMBL" id="FNLC01000001">
    <property type="protein sequence ID" value="SDQ44171.1"/>
    <property type="molecule type" value="Genomic_DNA"/>
</dbReference>
<dbReference type="CDD" id="cd03386">
    <property type="entry name" value="PAP2_Aur1_like"/>
    <property type="match status" value="1"/>
</dbReference>
<evidence type="ECO:0000256" key="1">
    <source>
        <dbReference type="SAM" id="Phobius"/>
    </source>
</evidence>
<name>A0A1H1AXB0_NATTX</name>
<dbReference type="PANTHER" id="PTHR14969:SF13">
    <property type="entry name" value="AT30094P"/>
    <property type="match status" value="1"/>
</dbReference>
<dbReference type="STRING" id="1095778.SAMN04489842_0839"/>
<dbReference type="Proteomes" id="UP000198848">
    <property type="component" value="Unassembled WGS sequence"/>
</dbReference>
<dbReference type="PANTHER" id="PTHR14969">
    <property type="entry name" value="SPHINGOSINE-1-PHOSPHATE PHOSPHOHYDROLASE"/>
    <property type="match status" value="1"/>
</dbReference>
<gene>
    <name evidence="3" type="ORF">SAMN04489842_0839</name>
</gene>
<feature type="transmembrane region" description="Helical" evidence="1">
    <location>
        <begin position="190"/>
        <end position="209"/>
    </location>
</feature>
<feature type="transmembrane region" description="Helical" evidence="1">
    <location>
        <begin position="216"/>
        <end position="236"/>
    </location>
</feature>
<feature type="transmembrane region" description="Helical" evidence="1">
    <location>
        <begin position="106"/>
        <end position="125"/>
    </location>
</feature>
<dbReference type="SUPFAM" id="SSF48317">
    <property type="entry name" value="Acid phosphatase/Vanadium-dependent haloperoxidase"/>
    <property type="match status" value="1"/>
</dbReference>
<feature type="domain" description="Phosphatidic acid phosphatase type 2/haloperoxidase" evidence="2">
    <location>
        <begin position="131"/>
        <end position="257"/>
    </location>
</feature>
<dbReference type="InterPro" id="IPR036938">
    <property type="entry name" value="PAP2/HPO_sf"/>
</dbReference>
<keyword evidence="1" id="KW-1133">Transmembrane helix</keyword>
<reference evidence="4" key="1">
    <citation type="submission" date="2016-10" db="EMBL/GenBank/DDBJ databases">
        <authorList>
            <person name="Varghese N."/>
            <person name="Submissions S."/>
        </authorList>
    </citation>
    <scope>NUCLEOTIDE SEQUENCE [LARGE SCALE GENOMIC DNA]</scope>
    <source>
        <strain evidence="4">DSM 24767</strain>
    </source>
</reference>
<keyword evidence="4" id="KW-1185">Reference proteome</keyword>
<proteinExistence type="predicted"/>
<dbReference type="RefSeq" id="WP_090377763.1">
    <property type="nucleotide sequence ID" value="NZ_FNLC01000001.1"/>
</dbReference>
<dbReference type="OrthoDB" id="329477at2157"/>
<feature type="transmembrane region" description="Helical" evidence="1">
    <location>
        <begin position="137"/>
        <end position="156"/>
    </location>
</feature>
<dbReference type="Pfam" id="PF14378">
    <property type="entry name" value="PAP2_3"/>
    <property type="match status" value="1"/>
</dbReference>
<feature type="transmembrane region" description="Helical" evidence="1">
    <location>
        <begin position="242"/>
        <end position="260"/>
    </location>
</feature>
<sequence>MLVEVLIRVVVVVGILLPIAAAAFVGRDRLATLRTEWRPRLRESGPLLAVLLVVLGINRVMRQEGPTISEEIGVQLTWLFYDLEGEFVLVFQSIATPEVTAYFSAIYVYGYAFLLIFPGVAYFALSNTVHFRRLLAAYSLNYAIGVAFYLVVVAFGPRNVMPDVLASTLMYDTSPEYQHLTGQVNHSTNVFPSLHTSLAATVALFAYWTREQYPRWFPVALVLAVSVGISTMYLGFHWVIDVIAGILLAVVCVALSSVLVDRGSGST</sequence>
<keyword evidence="1" id="KW-0472">Membrane</keyword>
<accession>A0A1H1AXB0</accession>
<dbReference type="AlphaFoldDB" id="A0A1H1AXB0"/>
<dbReference type="SMART" id="SM00014">
    <property type="entry name" value="acidPPc"/>
    <property type="match status" value="1"/>
</dbReference>
<evidence type="ECO:0000259" key="2">
    <source>
        <dbReference type="SMART" id="SM00014"/>
    </source>
</evidence>
<dbReference type="InterPro" id="IPR026841">
    <property type="entry name" value="Aur1/Ipt1"/>
</dbReference>
<dbReference type="Gene3D" id="1.20.144.10">
    <property type="entry name" value="Phosphatidic acid phosphatase type 2/haloperoxidase"/>
    <property type="match status" value="1"/>
</dbReference>
<evidence type="ECO:0000313" key="3">
    <source>
        <dbReference type="EMBL" id="SDQ44171.1"/>
    </source>
</evidence>
<dbReference type="GO" id="GO:0016020">
    <property type="term" value="C:membrane"/>
    <property type="evidence" value="ECO:0007669"/>
    <property type="project" value="UniProtKB-SubCell"/>
</dbReference>
<protein>
    <submittedName>
        <fullName evidence="3">Membrane-associated phospholipid phosphatase</fullName>
    </submittedName>
</protein>
<dbReference type="InterPro" id="IPR000326">
    <property type="entry name" value="PAP2/HPO"/>
</dbReference>
<keyword evidence="1" id="KW-0812">Transmembrane</keyword>
<organism evidence="3 4">
    <name type="scientific">Natronobacterium texcoconense</name>
    <dbReference type="NCBI Taxonomy" id="1095778"/>
    <lineage>
        <taxon>Archaea</taxon>
        <taxon>Methanobacteriati</taxon>
        <taxon>Methanobacteriota</taxon>
        <taxon>Stenosarchaea group</taxon>
        <taxon>Halobacteria</taxon>
        <taxon>Halobacteriales</taxon>
        <taxon>Natrialbaceae</taxon>
        <taxon>Natronobacterium</taxon>
    </lineage>
</organism>